<dbReference type="GO" id="GO:0005634">
    <property type="term" value="C:nucleus"/>
    <property type="evidence" value="ECO:0007669"/>
    <property type="project" value="UniProtKB-SubCell"/>
</dbReference>
<keyword evidence="1" id="KW-0677">Repeat</keyword>
<keyword evidence="3" id="KW-0963">Cytoplasm</keyword>
<feature type="compositionally biased region" description="Polar residues" evidence="4">
    <location>
        <begin position="626"/>
        <end position="640"/>
    </location>
</feature>
<proteinExistence type="predicted"/>
<dbReference type="InterPro" id="IPR008847">
    <property type="entry name" value="Suf"/>
</dbReference>
<name>A0AAW0BIQ7_9AGAR</name>
<feature type="domain" description="Suppressor of forked" evidence="5">
    <location>
        <begin position="302"/>
        <end position="492"/>
    </location>
</feature>
<dbReference type="GO" id="GO:0005737">
    <property type="term" value="C:cytoplasm"/>
    <property type="evidence" value="ECO:0007669"/>
    <property type="project" value="UniProtKB-SubCell"/>
</dbReference>
<gene>
    <name evidence="6" type="primary">RNA14_9</name>
    <name evidence="6" type="ORF">VNI00_015941</name>
</gene>
<accession>A0AAW0BIQ7</accession>
<comment type="caution">
    <text evidence="6">The sequence shown here is derived from an EMBL/GenBank/DDBJ whole genome shotgun (WGS) entry which is preliminary data.</text>
</comment>
<evidence type="ECO:0000256" key="4">
    <source>
        <dbReference type="SAM" id="MobiDB-lite"/>
    </source>
</evidence>
<comment type="subcellular location">
    <subcellularLocation>
        <location evidence="3">Nucleus</location>
    </subcellularLocation>
    <subcellularLocation>
        <location evidence="3">Cytoplasm</location>
    </subcellularLocation>
    <text evidence="3">Nucleus and/or cytoplasm.</text>
</comment>
<dbReference type="InterPro" id="IPR045243">
    <property type="entry name" value="Rna14-like"/>
</dbReference>
<feature type="compositionally biased region" description="Basic and acidic residues" evidence="4">
    <location>
        <begin position="604"/>
        <end position="625"/>
    </location>
</feature>
<evidence type="ECO:0000256" key="1">
    <source>
        <dbReference type="ARBA" id="ARBA00022737"/>
    </source>
</evidence>
<dbReference type="Pfam" id="PF05843">
    <property type="entry name" value="Suf"/>
    <property type="match status" value="2"/>
</dbReference>
<feature type="region of interest" description="Disordered" evidence="4">
    <location>
        <begin position="604"/>
        <end position="640"/>
    </location>
</feature>
<keyword evidence="7" id="KW-1185">Reference proteome</keyword>
<evidence type="ECO:0000313" key="7">
    <source>
        <dbReference type="Proteomes" id="UP001383192"/>
    </source>
</evidence>
<comment type="function">
    <text evidence="3">Component of the cleavage factor IA (CFIA) complex, which is involved in the endonucleolytic cleavage during polyadenylation-dependent pre-mRNA 3'-end formation.</text>
</comment>
<dbReference type="GO" id="GO:0180010">
    <property type="term" value="P:co-transcriptional mRNA 3'-end processing, cleavage and polyadenylation pathway"/>
    <property type="evidence" value="ECO:0007669"/>
    <property type="project" value="UniProtKB-UniRule"/>
</dbReference>
<dbReference type="InterPro" id="IPR011990">
    <property type="entry name" value="TPR-like_helical_dom_sf"/>
</dbReference>
<evidence type="ECO:0000313" key="6">
    <source>
        <dbReference type="EMBL" id="KAK7025507.1"/>
    </source>
</evidence>
<dbReference type="PANTHER" id="PTHR19980:SF0">
    <property type="entry name" value="CLEAVAGE STIMULATION FACTOR SUBUNIT 3"/>
    <property type="match status" value="1"/>
</dbReference>
<evidence type="ECO:0000256" key="2">
    <source>
        <dbReference type="ARBA" id="ARBA00023242"/>
    </source>
</evidence>
<dbReference type="AlphaFoldDB" id="A0AAW0BIQ7"/>
<dbReference type="PANTHER" id="PTHR19980">
    <property type="entry name" value="RNA CLEAVAGE STIMULATION FACTOR"/>
    <property type="match status" value="1"/>
</dbReference>
<feature type="domain" description="Suppressor of forked" evidence="5">
    <location>
        <begin position="28"/>
        <end position="300"/>
    </location>
</feature>
<keyword evidence="3" id="KW-0507">mRNA processing</keyword>
<dbReference type="GO" id="GO:0003729">
    <property type="term" value="F:mRNA binding"/>
    <property type="evidence" value="ECO:0007669"/>
    <property type="project" value="TreeGrafter"/>
</dbReference>
<organism evidence="6 7">
    <name type="scientific">Paramarasmius palmivorus</name>
    <dbReference type="NCBI Taxonomy" id="297713"/>
    <lineage>
        <taxon>Eukaryota</taxon>
        <taxon>Fungi</taxon>
        <taxon>Dikarya</taxon>
        <taxon>Basidiomycota</taxon>
        <taxon>Agaricomycotina</taxon>
        <taxon>Agaricomycetes</taxon>
        <taxon>Agaricomycetidae</taxon>
        <taxon>Agaricales</taxon>
        <taxon>Marasmiineae</taxon>
        <taxon>Marasmiaceae</taxon>
        <taxon>Paramarasmius</taxon>
    </lineage>
</organism>
<evidence type="ECO:0000259" key="5">
    <source>
        <dbReference type="Pfam" id="PF05843"/>
    </source>
</evidence>
<dbReference type="SUPFAM" id="SSF48452">
    <property type="entry name" value="TPR-like"/>
    <property type="match status" value="1"/>
</dbReference>
<dbReference type="EMBL" id="JAYKXP010000113">
    <property type="protein sequence ID" value="KAK7025507.1"/>
    <property type="molecule type" value="Genomic_DNA"/>
</dbReference>
<dbReference type="Gene3D" id="1.25.40.1040">
    <property type="match status" value="2"/>
</dbReference>
<dbReference type="Proteomes" id="UP001383192">
    <property type="component" value="Unassembled WGS sequence"/>
</dbReference>
<evidence type="ECO:0000256" key="3">
    <source>
        <dbReference type="RuleBase" id="RU369035"/>
    </source>
</evidence>
<protein>
    <recommendedName>
        <fullName evidence="3">mRNA 3'-end-processing protein RNA14</fullName>
    </recommendedName>
</protein>
<sequence>MPSQSISHEDFLQCDDKDAMDPDAEAVQTTNPDPRDVGTWNRLLSFAKCSSHTGKSIKIYEAALECFPYDPKIQVAYAEKLLSTNSPYTNKEIEDLLRVQLERSPSVELSTVYVAFIRLRRPSSILQAYQYVLDFVAHETESGELWDQYLDELEQVGDHLTLQRALHQVVKIPLEHLSNFWSRLMVFERVHNSASAEETFVRLLPSYSRALLVAQKYQHYMEYLCPMGTSTNATCSQSCLPSSPFSFCGDQTVQDWITYLEWEEGDPLSLKVLGNLQVFTKRLRIAYNKACHALRFHAEICTILNLTYADTLEAMSNYQQAKAALENIICALRSSLYSSEPTFNSTFSKCLGIAYIMYMQFAIRTEGLTSFRSIFDRAKSDTLLVFWLVYEAAAIIEFRYGGGDTSRSINAFESGMLHFGNDSDYIMRYLEWLIHVNEREAALSLLESVANRLPAENASRLWCRWLRSVYMTSDWEYIRKVEGQAQAVFEQLLTHTSLATGITTMPQVFRSVSYPENRPVLIRLPTLESLDLPPQQSETPRPQNEDIQNFRVVARKHKSPVHIKAEPKDMPVPFFAAAGHDHRLPRSISEHRTLDAVPEECLEAPKRSGTKMDREARQTRQKNEHQNSAPSRRTKIATQTPYDHLRTKKIVRKTITGRWYALLTDEILGQPPVLPSHHEGLQDYDLFLHVKATEAKTWEEKPGILEPISFIAVWVWRDNEWIRVKPGYMRMIEGDKYILKINNCYEPVWVTQESWKRELKKCRGII</sequence>
<keyword evidence="2 3" id="KW-0539">Nucleus</keyword>
<reference evidence="6 7" key="1">
    <citation type="submission" date="2024-01" db="EMBL/GenBank/DDBJ databases">
        <title>A draft genome for a cacao thread blight-causing isolate of Paramarasmius palmivorus.</title>
        <authorList>
            <person name="Baruah I.K."/>
            <person name="Bukari Y."/>
            <person name="Amoako-Attah I."/>
            <person name="Meinhardt L.W."/>
            <person name="Bailey B.A."/>
            <person name="Cohen S.P."/>
        </authorList>
    </citation>
    <scope>NUCLEOTIDE SEQUENCE [LARGE SCALE GENOMIC DNA]</scope>
    <source>
        <strain evidence="6 7">GH-12</strain>
    </source>
</reference>